<protein>
    <submittedName>
        <fullName evidence="2">Uncharacterized protein</fullName>
    </submittedName>
</protein>
<gene>
    <name evidence="2" type="ORF">F2P81_018935</name>
</gene>
<dbReference type="Proteomes" id="UP000438429">
    <property type="component" value="Unassembled WGS sequence"/>
</dbReference>
<sequence length="124" mass="14397">MLSGAVSVNGGRATRPGMGNGGQFQNKKKKNDHCPVVDFHWSEEFFRYDTNNRGSRRAAGPERRVHVNTKCHVHKRYLVQPVRLLARLAKRAQIDLSRRRYSYILRSWRRRHIGGSEEKGRLEA</sequence>
<name>A0A6A4SDG8_SCOMX</name>
<evidence type="ECO:0000313" key="2">
    <source>
        <dbReference type="EMBL" id="KAF0029830.1"/>
    </source>
</evidence>
<comment type="caution">
    <text evidence="2">The sequence shown here is derived from an EMBL/GenBank/DDBJ whole genome shotgun (WGS) entry which is preliminary data.</text>
</comment>
<evidence type="ECO:0000256" key="1">
    <source>
        <dbReference type="SAM" id="MobiDB-lite"/>
    </source>
</evidence>
<organism evidence="2 3">
    <name type="scientific">Scophthalmus maximus</name>
    <name type="common">Turbot</name>
    <name type="synonym">Psetta maxima</name>
    <dbReference type="NCBI Taxonomy" id="52904"/>
    <lineage>
        <taxon>Eukaryota</taxon>
        <taxon>Metazoa</taxon>
        <taxon>Chordata</taxon>
        <taxon>Craniata</taxon>
        <taxon>Vertebrata</taxon>
        <taxon>Euteleostomi</taxon>
        <taxon>Actinopterygii</taxon>
        <taxon>Neopterygii</taxon>
        <taxon>Teleostei</taxon>
        <taxon>Neoteleostei</taxon>
        <taxon>Acanthomorphata</taxon>
        <taxon>Carangaria</taxon>
        <taxon>Pleuronectiformes</taxon>
        <taxon>Pleuronectoidei</taxon>
        <taxon>Scophthalmidae</taxon>
        <taxon>Scophthalmus</taxon>
    </lineage>
</organism>
<dbReference type="AlphaFoldDB" id="A0A6A4SDG8"/>
<reference evidence="2 3" key="1">
    <citation type="submission" date="2019-06" db="EMBL/GenBank/DDBJ databases">
        <title>Draft genomes of female and male turbot (Scophthalmus maximus).</title>
        <authorList>
            <person name="Xu H."/>
            <person name="Xu X.-W."/>
            <person name="Shao C."/>
            <person name="Chen S."/>
        </authorList>
    </citation>
    <scope>NUCLEOTIDE SEQUENCE [LARGE SCALE GENOMIC DNA]</scope>
    <source>
        <strain evidence="2">Ysfricsl-2016a</strain>
        <tissue evidence="2">Blood</tissue>
    </source>
</reference>
<accession>A0A6A4SDG8</accession>
<dbReference type="EMBL" id="VEVO01000016">
    <property type="protein sequence ID" value="KAF0029830.1"/>
    <property type="molecule type" value="Genomic_DNA"/>
</dbReference>
<feature type="region of interest" description="Disordered" evidence="1">
    <location>
        <begin position="1"/>
        <end position="30"/>
    </location>
</feature>
<evidence type="ECO:0000313" key="3">
    <source>
        <dbReference type="Proteomes" id="UP000438429"/>
    </source>
</evidence>
<proteinExistence type="predicted"/>